<keyword evidence="7" id="KW-1185">Reference proteome</keyword>
<evidence type="ECO:0000259" key="5">
    <source>
        <dbReference type="PROSITE" id="PS51891"/>
    </source>
</evidence>
<accession>M7SIS0</accession>
<dbReference type="KEGG" id="ela:UCREL1_8846"/>
<dbReference type="Pfam" id="PF04828">
    <property type="entry name" value="GFA"/>
    <property type="match status" value="1"/>
</dbReference>
<evidence type="ECO:0000313" key="7">
    <source>
        <dbReference type="Proteomes" id="UP000012174"/>
    </source>
</evidence>
<dbReference type="PANTHER" id="PTHR33337:SF43">
    <property type="entry name" value="CENP-V_GFA DOMAIN-CONTAINING PROTEIN"/>
    <property type="match status" value="1"/>
</dbReference>
<dbReference type="Gene3D" id="3.90.1590.10">
    <property type="entry name" value="glutathione-dependent formaldehyde- activating enzyme (gfa)"/>
    <property type="match status" value="1"/>
</dbReference>
<name>M7SIS0_EUTLA</name>
<dbReference type="GO" id="GO:0016846">
    <property type="term" value="F:carbon-sulfur lyase activity"/>
    <property type="evidence" value="ECO:0007669"/>
    <property type="project" value="InterPro"/>
</dbReference>
<sequence>MASLTGDPKAHPIDEFADDITGTCLCGSIRVTIHDSELFTRPRGHVCHCANCRKVSGSFAGANFAIETSKVEIHDASGTLKTYHDYDTLSGNPVLRSFCSVDGNPIKSETSLSPDMVILKLGIFPRIPQPEMETFAIHRHPWEPDFPGTIKFKVVRNGEKLEE</sequence>
<evidence type="ECO:0000313" key="6">
    <source>
        <dbReference type="EMBL" id="EMR64178.1"/>
    </source>
</evidence>
<keyword evidence="3" id="KW-0862">Zinc</keyword>
<dbReference type="Proteomes" id="UP000012174">
    <property type="component" value="Unassembled WGS sequence"/>
</dbReference>
<dbReference type="OMA" id="CHCDCCK"/>
<dbReference type="eggNOG" id="ENOG502SA0M">
    <property type="taxonomic scope" value="Eukaryota"/>
</dbReference>
<comment type="similarity">
    <text evidence="1">Belongs to the Gfa family.</text>
</comment>
<keyword evidence="2" id="KW-0479">Metal-binding</keyword>
<dbReference type="OrthoDB" id="9985472at2759"/>
<dbReference type="GO" id="GO:0046872">
    <property type="term" value="F:metal ion binding"/>
    <property type="evidence" value="ECO:0007669"/>
    <property type="project" value="UniProtKB-KW"/>
</dbReference>
<proteinExistence type="inferred from homology"/>
<dbReference type="PROSITE" id="PS51891">
    <property type="entry name" value="CENP_V_GFA"/>
    <property type="match status" value="1"/>
</dbReference>
<evidence type="ECO:0000256" key="2">
    <source>
        <dbReference type="ARBA" id="ARBA00022723"/>
    </source>
</evidence>
<dbReference type="InterPro" id="IPR006913">
    <property type="entry name" value="CENP-V/GFA"/>
</dbReference>
<keyword evidence="4" id="KW-0456">Lyase</keyword>
<feature type="domain" description="CENP-V/GFA" evidence="5">
    <location>
        <begin position="20"/>
        <end position="143"/>
    </location>
</feature>
<organism evidence="6 7">
    <name type="scientific">Eutypa lata (strain UCR-EL1)</name>
    <name type="common">Grapevine dieback disease fungus</name>
    <name type="synonym">Eutypa armeniacae</name>
    <dbReference type="NCBI Taxonomy" id="1287681"/>
    <lineage>
        <taxon>Eukaryota</taxon>
        <taxon>Fungi</taxon>
        <taxon>Dikarya</taxon>
        <taxon>Ascomycota</taxon>
        <taxon>Pezizomycotina</taxon>
        <taxon>Sordariomycetes</taxon>
        <taxon>Xylariomycetidae</taxon>
        <taxon>Xylariales</taxon>
        <taxon>Diatrypaceae</taxon>
        <taxon>Eutypa</taxon>
    </lineage>
</organism>
<dbReference type="PANTHER" id="PTHR33337">
    <property type="entry name" value="GFA DOMAIN-CONTAINING PROTEIN"/>
    <property type="match status" value="1"/>
</dbReference>
<evidence type="ECO:0000256" key="3">
    <source>
        <dbReference type="ARBA" id="ARBA00022833"/>
    </source>
</evidence>
<protein>
    <submittedName>
        <fullName evidence="6">Putative duf636 domain protein</fullName>
    </submittedName>
</protein>
<dbReference type="SUPFAM" id="SSF51316">
    <property type="entry name" value="Mss4-like"/>
    <property type="match status" value="1"/>
</dbReference>
<dbReference type="STRING" id="1287681.M7SIS0"/>
<evidence type="ECO:0000256" key="1">
    <source>
        <dbReference type="ARBA" id="ARBA00005495"/>
    </source>
</evidence>
<dbReference type="AlphaFoldDB" id="M7SIS0"/>
<dbReference type="EMBL" id="KB707114">
    <property type="protein sequence ID" value="EMR64178.1"/>
    <property type="molecule type" value="Genomic_DNA"/>
</dbReference>
<evidence type="ECO:0000256" key="4">
    <source>
        <dbReference type="ARBA" id="ARBA00023239"/>
    </source>
</evidence>
<gene>
    <name evidence="6" type="ORF">UCREL1_8846</name>
</gene>
<dbReference type="HOGENOM" id="CLU_055491_3_3_1"/>
<reference evidence="7" key="1">
    <citation type="journal article" date="2013" name="Genome Announc.">
        <title>Draft genome sequence of the grapevine dieback fungus Eutypa lata UCR-EL1.</title>
        <authorList>
            <person name="Blanco-Ulate B."/>
            <person name="Rolshausen P.E."/>
            <person name="Cantu D."/>
        </authorList>
    </citation>
    <scope>NUCLEOTIDE SEQUENCE [LARGE SCALE GENOMIC DNA]</scope>
    <source>
        <strain evidence="7">UCR-EL1</strain>
    </source>
</reference>
<dbReference type="InterPro" id="IPR011057">
    <property type="entry name" value="Mss4-like_sf"/>
</dbReference>